<keyword evidence="3" id="KW-1185">Reference proteome</keyword>
<name>F2N7M2_CORGP</name>
<evidence type="ECO:0008006" key="4">
    <source>
        <dbReference type="Google" id="ProtNLM"/>
    </source>
</evidence>
<dbReference type="OrthoDB" id="5096243at2"/>
<feature type="transmembrane region" description="Helical" evidence="1">
    <location>
        <begin position="336"/>
        <end position="359"/>
    </location>
</feature>
<feature type="transmembrane region" description="Helical" evidence="1">
    <location>
        <begin position="263"/>
        <end position="282"/>
    </location>
</feature>
<feature type="transmembrane region" description="Helical" evidence="1">
    <location>
        <begin position="672"/>
        <end position="694"/>
    </location>
</feature>
<keyword evidence="1" id="KW-0812">Transmembrane</keyword>
<organism evidence="2 3">
    <name type="scientific">Coriobacterium glomerans (strain ATCC 49209 / DSM 20642 / JCM 10262 / PW2)</name>
    <dbReference type="NCBI Taxonomy" id="700015"/>
    <lineage>
        <taxon>Bacteria</taxon>
        <taxon>Bacillati</taxon>
        <taxon>Actinomycetota</taxon>
        <taxon>Coriobacteriia</taxon>
        <taxon>Coriobacteriales</taxon>
        <taxon>Coriobacteriaceae</taxon>
        <taxon>Coriobacterium</taxon>
    </lineage>
</organism>
<dbReference type="KEGG" id="cgo:Corgl_0801"/>
<dbReference type="eggNOG" id="COG4652">
    <property type="taxonomic scope" value="Bacteria"/>
</dbReference>
<dbReference type="STRING" id="700015.Corgl_0801"/>
<dbReference type="Proteomes" id="UP000006851">
    <property type="component" value="Chromosome"/>
</dbReference>
<keyword evidence="1" id="KW-0472">Membrane</keyword>
<feature type="transmembrane region" description="Helical" evidence="1">
    <location>
        <begin position="700"/>
        <end position="720"/>
    </location>
</feature>
<dbReference type="HOGENOM" id="CLU_022867_0_0_11"/>
<sequence>MTKLISVLKAAVIVLIAILLSFLFSELCSEHFTEVAEDYPRVSASFTLSDVEQSRQAASLAVLTDYATENGSLLVRTDQLFSGGAVVGTRLGVAGNVTKNSKDADLDFMGTKVLDSAKLERLMDSSSPTATLGLLQSRTDMIEDLPSFMLGNRIVAEKLSHLVDDTGTANGTYRVTGLGSAQVAELAGALAEASGTSSERILHPLSGHETRSVIVSVIPPVALGALVLLVALFVVSGIRDLPELGACVTCGWSRSEFAFERTWRWMVMSLIAIPISWVFGAWATASTLLSWEFLSYMGGSGLLTVLCVASSVGVASLISLRVPAADAIRNRISRRLVVAVLLVAYIGSAAFADLCGFILDAPLQEMRADAEIARLWGDVSGLRVLERMSAEADAASISGQSDRLSRKFYSWYSSIADAEGVYLAHTQYMAQSNLDVLRGADATIDLPTKPFRTYTASPNYLASQGFAVDPALVAAARSGTRVYLVPDTMPAAERSRIEAYMRRSDTMDVDDASGIQTAFNASRSFSFTTYEPRTDLFCWETDTSLPQTTRDAVICLCVPQNMIFREDESLWAAGLSNSYIKLADTAARTYLSRPYLARFDLVADDPVFTGTAELVAGMRKSLQQTMELFGGVAVLAAGVMVAMVLGLIAAYQAAFREEVAAKRLLGFSTPAIYRLPFSVVGIVFIVAEAAAVIMGSQLGMVLAVLLLALQLAVLSGYVHLTAAQQINRMLKD</sequence>
<feature type="transmembrane region" description="Helical" evidence="1">
    <location>
        <begin position="213"/>
        <end position="235"/>
    </location>
</feature>
<evidence type="ECO:0000313" key="2">
    <source>
        <dbReference type="EMBL" id="AEB06914.1"/>
    </source>
</evidence>
<feature type="transmembrane region" description="Helical" evidence="1">
    <location>
        <begin position="628"/>
        <end position="651"/>
    </location>
</feature>
<evidence type="ECO:0000313" key="3">
    <source>
        <dbReference type="Proteomes" id="UP000006851"/>
    </source>
</evidence>
<evidence type="ECO:0000256" key="1">
    <source>
        <dbReference type="SAM" id="Phobius"/>
    </source>
</evidence>
<keyword evidence="1" id="KW-1133">Transmembrane helix</keyword>
<accession>F2N7M2</accession>
<reference evidence="3" key="1">
    <citation type="journal article" date="2013" name="Stand. Genomic Sci.">
        <title>Complete genome sequence of Coriobacterium glomerans type strain (PW2(T)) from the midgut of Pyrrhocoris apterus L. (red soldier bug).</title>
        <authorList>
            <person name="Stackebrandt E."/>
            <person name="Zeytun A."/>
            <person name="Lapidus A."/>
            <person name="Nolan M."/>
            <person name="Lucas S."/>
            <person name="Hammon N."/>
            <person name="Deshpande S."/>
            <person name="Cheng J.F."/>
            <person name="Tapia R."/>
            <person name="Goodwin L.A."/>
            <person name="Pitluck S."/>
            <person name="Liolios K."/>
            <person name="Pagani I."/>
            <person name="Ivanova N."/>
            <person name="Mavromatis K."/>
            <person name="Mikhailova N."/>
            <person name="Huntemann M."/>
            <person name="Pati A."/>
            <person name="Chen A."/>
            <person name="Palaniappan K."/>
            <person name="Chang Y.J."/>
            <person name="Land M."/>
            <person name="Hauser L."/>
            <person name="Rohde M."/>
            <person name="Pukall R."/>
            <person name="Goker M."/>
            <person name="Detter J.C."/>
            <person name="Woyke T."/>
            <person name="Bristow J."/>
            <person name="Eisen J.A."/>
            <person name="Markowitz V."/>
            <person name="Hugenholtz P."/>
            <person name="Kyrpides N.C."/>
            <person name="Klenk H.P."/>
        </authorList>
    </citation>
    <scope>NUCLEOTIDE SEQUENCE</scope>
    <source>
        <strain evidence="3">ATCC 49209 / DSM 20642 / JCM 10262 / PW2</strain>
    </source>
</reference>
<dbReference type="RefSeq" id="WP_013708657.1">
    <property type="nucleotide sequence ID" value="NC_015389.1"/>
</dbReference>
<dbReference type="EMBL" id="CP002628">
    <property type="protein sequence ID" value="AEB06914.1"/>
    <property type="molecule type" value="Genomic_DNA"/>
</dbReference>
<feature type="transmembrane region" description="Helical" evidence="1">
    <location>
        <begin position="302"/>
        <end position="324"/>
    </location>
</feature>
<protein>
    <recommendedName>
        <fullName evidence="4">Bacteriocin-associated integral membrane protein</fullName>
    </recommendedName>
</protein>
<dbReference type="AlphaFoldDB" id="F2N7M2"/>
<gene>
    <name evidence="2" type="ordered locus">Corgl_0801</name>
</gene>
<proteinExistence type="predicted"/>